<accession>A0A540MI27</accession>
<gene>
    <name evidence="2" type="ORF">C1H46_015985</name>
</gene>
<evidence type="ECO:0000313" key="3">
    <source>
        <dbReference type="Proteomes" id="UP000315295"/>
    </source>
</evidence>
<organism evidence="2 3">
    <name type="scientific">Malus baccata</name>
    <name type="common">Siberian crab apple</name>
    <name type="synonym">Pyrus baccata</name>
    <dbReference type="NCBI Taxonomy" id="106549"/>
    <lineage>
        <taxon>Eukaryota</taxon>
        <taxon>Viridiplantae</taxon>
        <taxon>Streptophyta</taxon>
        <taxon>Embryophyta</taxon>
        <taxon>Tracheophyta</taxon>
        <taxon>Spermatophyta</taxon>
        <taxon>Magnoliopsida</taxon>
        <taxon>eudicotyledons</taxon>
        <taxon>Gunneridae</taxon>
        <taxon>Pentapetalae</taxon>
        <taxon>rosids</taxon>
        <taxon>fabids</taxon>
        <taxon>Rosales</taxon>
        <taxon>Rosaceae</taxon>
        <taxon>Amygdaloideae</taxon>
        <taxon>Maleae</taxon>
        <taxon>Malus</taxon>
    </lineage>
</organism>
<feature type="region of interest" description="Disordered" evidence="1">
    <location>
        <begin position="50"/>
        <end position="71"/>
    </location>
</feature>
<evidence type="ECO:0000256" key="1">
    <source>
        <dbReference type="SAM" id="MobiDB-lite"/>
    </source>
</evidence>
<protein>
    <submittedName>
        <fullName evidence="2">Uncharacterized protein</fullName>
    </submittedName>
</protein>
<dbReference type="AlphaFoldDB" id="A0A540MI27"/>
<dbReference type="Proteomes" id="UP000315295">
    <property type="component" value="Unassembled WGS sequence"/>
</dbReference>
<keyword evidence="3" id="KW-1185">Reference proteome</keyword>
<reference evidence="2 3" key="1">
    <citation type="journal article" date="2019" name="G3 (Bethesda)">
        <title>Sequencing of a Wild Apple (Malus baccata) Genome Unravels the Differences Between Cultivated and Wild Apple Species Regarding Disease Resistance and Cold Tolerance.</title>
        <authorList>
            <person name="Chen X."/>
        </authorList>
    </citation>
    <scope>NUCLEOTIDE SEQUENCE [LARGE SCALE GENOMIC DNA]</scope>
    <source>
        <strain evidence="3">cv. Shandingzi</strain>
        <tissue evidence="2">Leaves</tissue>
    </source>
</reference>
<dbReference type="EMBL" id="VIEB01000253">
    <property type="protein sequence ID" value="TQD98384.1"/>
    <property type="molecule type" value="Genomic_DNA"/>
</dbReference>
<evidence type="ECO:0000313" key="2">
    <source>
        <dbReference type="EMBL" id="TQD98384.1"/>
    </source>
</evidence>
<comment type="caution">
    <text evidence="2">The sequence shown here is derived from an EMBL/GenBank/DDBJ whole genome shotgun (WGS) entry which is preliminary data.</text>
</comment>
<name>A0A540MI27_MALBA</name>
<sequence length="71" mass="7719">MFGDQSSSSPYVTPSSTAAFGLPSSTFQQQQQQTLLFNFQQPYSPGALESEGPFYMPSFEEPTPFPSGTSI</sequence>
<proteinExistence type="predicted"/>